<comment type="caution">
    <text evidence="3">The sequence shown here is derived from an EMBL/GenBank/DDBJ whole genome shotgun (WGS) entry which is preliminary data.</text>
</comment>
<organism evidence="3 4">
    <name type="scientific">Massilia niabensis</name>
    <dbReference type="NCBI Taxonomy" id="544910"/>
    <lineage>
        <taxon>Bacteria</taxon>
        <taxon>Pseudomonadati</taxon>
        <taxon>Pseudomonadota</taxon>
        <taxon>Betaproteobacteria</taxon>
        <taxon>Burkholderiales</taxon>
        <taxon>Oxalobacteraceae</taxon>
        <taxon>Telluria group</taxon>
        <taxon>Massilia</taxon>
    </lineage>
</organism>
<name>A0ABW0LCK6_9BURK</name>
<reference evidence="4" key="1">
    <citation type="journal article" date="2019" name="Int. J. Syst. Evol. Microbiol.">
        <title>The Global Catalogue of Microorganisms (GCM) 10K type strain sequencing project: providing services to taxonomists for standard genome sequencing and annotation.</title>
        <authorList>
            <consortium name="The Broad Institute Genomics Platform"/>
            <consortium name="The Broad Institute Genome Sequencing Center for Infectious Disease"/>
            <person name="Wu L."/>
            <person name="Ma J."/>
        </authorList>
    </citation>
    <scope>NUCLEOTIDE SEQUENCE [LARGE SCALE GENOMIC DNA]</scope>
    <source>
        <strain evidence="4">KACC 12649</strain>
    </source>
</reference>
<evidence type="ECO:0000256" key="1">
    <source>
        <dbReference type="SAM" id="MobiDB-lite"/>
    </source>
</evidence>
<feature type="domain" description="Ice-binding protein C-terminal" evidence="2">
    <location>
        <begin position="204"/>
        <end position="226"/>
    </location>
</feature>
<proteinExistence type="predicted"/>
<gene>
    <name evidence="3" type="ORF">ACFPN5_23085</name>
</gene>
<accession>A0ABW0LCK6</accession>
<keyword evidence="4" id="KW-1185">Reference proteome</keyword>
<dbReference type="EMBL" id="JBHSMU010000018">
    <property type="protein sequence ID" value="MFC5462702.1"/>
    <property type="molecule type" value="Genomic_DNA"/>
</dbReference>
<evidence type="ECO:0000259" key="2">
    <source>
        <dbReference type="Pfam" id="PF07589"/>
    </source>
</evidence>
<feature type="region of interest" description="Disordered" evidence="1">
    <location>
        <begin position="176"/>
        <end position="207"/>
    </location>
</feature>
<dbReference type="InterPro" id="IPR013424">
    <property type="entry name" value="Ice-binding_C"/>
</dbReference>
<protein>
    <submittedName>
        <fullName evidence="3">PEP-CTERM sorting domain-containing protein</fullName>
    </submittedName>
</protein>
<dbReference type="RefSeq" id="WP_379786192.1">
    <property type="nucleotide sequence ID" value="NZ_JBHSMU010000018.1"/>
</dbReference>
<evidence type="ECO:0000313" key="3">
    <source>
        <dbReference type="EMBL" id="MFC5462702.1"/>
    </source>
</evidence>
<evidence type="ECO:0000313" key="4">
    <source>
        <dbReference type="Proteomes" id="UP001596050"/>
    </source>
</evidence>
<dbReference type="Proteomes" id="UP001596050">
    <property type="component" value="Unassembled WGS sequence"/>
</dbReference>
<sequence length="232" mass="23733">MTVLFAGSAAAVPIVLDFEGVADRASVNDFYNGGTDSAGNRGTNYGINFSSRTLGSIDLDAGGTGNVANEPSASTVIAFLEGGSAMMNVAAGFDTGFSFFYSSEENGFIEVYEGLNGTGSLLASLELHDNIDNCSGDPSGLYCRFSPVGVTFAGIARSVDFRGATNNIAFDNITLGSVNPGAPSDPGDPTDPTDPTDPGDPTEVPEPATLALSALGLIALAASGRRRNRNKV</sequence>
<dbReference type="Pfam" id="PF07589">
    <property type="entry name" value="PEP-CTERM"/>
    <property type="match status" value="1"/>
</dbReference>
<dbReference type="NCBIfam" id="TIGR02595">
    <property type="entry name" value="PEP_CTERM"/>
    <property type="match status" value="1"/>
</dbReference>